<dbReference type="Gene3D" id="3.30.70.330">
    <property type="match status" value="1"/>
</dbReference>
<dbReference type="PANTHER" id="PTHR32343:SF44">
    <property type="entry name" value="PROTEIN VIP1-LIKE"/>
    <property type="match status" value="1"/>
</dbReference>
<dbReference type="GO" id="GO:0003676">
    <property type="term" value="F:nucleic acid binding"/>
    <property type="evidence" value="ECO:0007669"/>
    <property type="project" value="InterPro"/>
</dbReference>
<dbReference type="InterPro" id="IPR035979">
    <property type="entry name" value="RBD_domain_sf"/>
</dbReference>
<comment type="caution">
    <text evidence="1">The sequence shown here is derived from an EMBL/GenBank/DDBJ whole genome shotgun (WGS) entry which is preliminary data.</text>
</comment>
<dbReference type="PANTHER" id="PTHR32343">
    <property type="entry name" value="SERINE/ARGININE-RICH SPLICING FACTOR"/>
    <property type="match status" value="1"/>
</dbReference>
<dbReference type="EMBL" id="SWLB01000009">
    <property type="protein sequence ID" value="KAF3334421.1"/>
    <property type="molecule type" value="Genomic_DNA"/>
</dbReference>
<evidence type="ECO:0000313" key="1">
    <source>
        <dbReference type="EMBL" id="KAF3334421.1"/>
    </source>
</evidence>
<reference evidence="1" key="1">
    <citation type="submission" date="2020-01" db="EMBL/GenBank/DDBJ databases">
        <title>Genome sequence of Kobresia littledalei, the first chromosome-level genome in the family Cyperaceae.</title>
        <authorList>
            <person name="Qu G."/>
        </authorList>
    </citation>
    <scope>NUCLEOTIDE SEQUENCE</scope>
    <source>
        <strain evidence="1">C.B.Clarke</strain>
        <tissue evidence="1">Leaf</tissue>
    </source>
</reference>
<dbReference type="OrthoDB" id="7763451at2759"/>
<protein>
    <submittedName>
        <fullName evidence="1">Protein vip1</fullName>
    </submittedName>
</protein>
<dbReference type="SUPFAM" id="SSF54928">
    <property type="entry name" value="RNA-binding domain, RBD"/>
    <property type="match status" value="1"/>
</dbReference>
<proteinExistence type="predicted"/>
<name>A0A833VCY1_9POAL</name>
<accession>A0A833VCY1</accession>
<sequence>MGIVDFTVQVINISPKATKQDLINLFSYCGTIHEIKLEWNADGTQAAKVTFRQPYAFQTALLFNNAIIIDRRVRILPLEMKEIPISLSQSEDLSTQVINGPLQIGLKEGEVVKAKDLVLNTGRILTQQAGSAISTAERMADEIGSNVINSECFSKGAVWLSGVLDKASKSLAELSNGTKGPR</sequence>
<keyword evidence="2" id="KW-1185">Reference proteome</keyword>
<dbReference type="Proteomes" id="UP000623129">
    <property type="component" value="Unassembled WGS sequence"/>
</dbReference>
<organism evidence="1 2">
    <name type="scientific">Carex littledalei</name>
    <dbReference type="NCBI Taxonomy" id="544730"/>
    <lineage>
        <taxon>Eukaryota</taxon>
        <taxon>Viridiplantae</taxon>
        <taxon>Streptophyta</taxon>
        <taxon>Embryophyta</taxon>
        <taxon>Tracheophyta</taxon>
        <taxon>Spermatophyta</taxon>
        <taxon>Magnoliopsida</taxon>
        <taxon>Liliopsida</taxon>
        <taxon>Poales</taxon>
        <taxon>Cyperaceae</taxon>
        <taxon>Cyperoideae</taxon>
        <taxon>Cariceae</taxon>
        <taxon>Carex</taxon>
        <taxon>Carex subgen. Euthyceras</taxon>
    </lineage>
</organism>
<dbReference type="AlphaFoldDB" id="A0A833VCY1"/>
<dbReference type="InterPro" id="IPR012677">
    <property type="entry name" value="Nucleotide-bd_a/b_plait_sf"/>
</dbReference>
<evidence type="ECO:0000313" key="2">
    <source>
        <dbReference type="Proteomes" id="UP000623129"/>
    </source>
</evidence>
<gene>
    <name evidence="1" type="ORF">FCM35_KLT21025</name>
</gene>